<gene>
    <name evidence="2" type="ORF">EYF80_039816</name>
</gene>
<evidence type="ECO:0000256" key="1">
    <source>
        <dbReference type="SAM" id="MobiDB-lite"/>
    </source>
</evidence>
<keyword evidence="3" id="KW-1185">Reference proteome</keyword>
<reference evidence="2 3" key="1">
    <citation type="submission" date="2019-03" db="EMBL/GenBank/DDBJ databases">
        <title>First draft genome of Liparis tanakae, snailfish: a comprehensive survey of snailfish specific genes.</title>
        <authorList>
            <person name="Kim W."/>
            <person name="Song I."/>
            <person name="Jeong J.-H."/>
            <person name="Kim D."/>
            <person name="Kim S."/>
            <person name="Ryu S."/>
            <person name="Song J.Y."/>
            <person name="Lee S.K."/>
        </authorList>
    </citation>
    <scope>NUCLEOTIDE SEQUENCE [LARGE SCALE GENOMIC DNA]</scope>
    <source>
        <tissue evidence="2">Muscle</tissue>
    </source>
</reference>
<dbReference type="EMBL" id="SRLO01000634">
    <property type="protein sequence ID" value="TNN50008.1"/>
    <property type="molecule type" value="Genomic_DNA"/>
</dbReference>
<protein>
    <submittedName>
        <fullName evidence="2">Uncharacterized protein</fullName>
    </submittedName>
</protein>
<evidence type="ECO:0000313" key="3">
    <source>
        <dbReference type="Proteomes" id="UP000314294"/>
    </source>
</evidence>
<evidence type="ECO:0000313" key="2">
    <source>
        <dbReference type="EMBL" id="TNN50008.1"/>
    </source>
</evidence>
<organism evidence="2 3">
    <name type="scientific">Liparis tanakae</name>
    <name type="common">Tanaka's snailfish</name>
    <dbReference type="NCBI Taxonomy" id="230148"/>
    <lineage>
        <taxon>Eukaryota</taxon>
        <taxon>Metazoa</taxon>
        <taxon>Chordata</taxon>
        <taxon>Craniata</taxon>
        <taxon>Vertebrata</taxon>
        <taxon>Euteleostomi</taxon>
        <taxon>Actinopterygii</taxon>
        <taxon>Neopterygii</taxon>
        <taxon>Teleostei</taxon>
        <taxon>Neoteleostei</taxon>
        <taxon>Acanthomorphata</taxon>
        <taxon>Eupercaria</taxon>
        <taxon>Perciformes</taxon>
        <taxon>Cottioidei</taxon>
        <taxon>Cottales</taxon>
        <taxon>Liparidae</taxon>
        <taxon>Liparis</taxon>
    </lineage>
</organism>
<dbReference type="Proteomes" id="UP000314294">
    <property type="component" value="Unassembled WGS sequence"/>
</dbReference>
<sequence>MMLRHRAVRRKYRNIAGYWMNFNFRPIHKLLIWPKSTALPWENSRVYRALGEQRTNMQAMRFPLVVRVMKHSMASFSRVEYCQSARSERCSVQRLPLSSDMRLRSCSMDGCQRDAVTRSGYSDASRTIRPLQRPSRPDSR</sequence>
<feature type="region of interest" description="Disordered" evidence="1">
    <location>
        <begin position="118"/>
        <end position="140"/>
    </location>
</feature>
<accession>A0A4Z2G928</accession>
<comment type="caution">
    <text evidence="2">The sequence shown here is derived from an EMBL/GenBank/DDBJ whole genome shotgun (WGS) entry which is preliminary data.</text>
</comment>
<dbReference type="AlphaFoldDB" id="A0A4Z2G928"/>
<name>A0A4Z2G928_9TELE</name>
<proteinExistence type="predicted"/>